<dbReference type="RefSeq" id="WP_129620085.1">
    <property type="nucleotide sequence ID" value="NZ_LR214950.1"/>
</dbReference>
<dbReference type="AlphaFoldDB" id="A0A449A2C3"/>
<protein>
    <submittedName>
        <fullName evidence="2">Uncharacterized protein</fullName>
    </submittedName>
</protein>
<dbReference type="EMBL" id="LR214950">
    <property type="protein sequence ID" value="VEU58406.1"/>
    <property type="molecule type" value="Genomic_DNA"/>
</dbReference>
<sequence>MTYEQISKVLGVSLTDYNRQNNSLIGNFKVSNLLAKLTGSIDEELNFKKMVQNIFETCDALINQKASVIFERLEFHKDNITDLVGAKRLDLLKNCIYNEIAFRISTNQYPETINSVNLLSSSVNVYGDVRSFGFADSFLNPVAQRILINCNFENIEAEINDYLNNISVVGKEEFTQKISELSTYINSLNEERKQSILKLHALLQHERNLWTDAIKQNTFDLNRRLVMVELPLMNIQNVLNNQKETTENIKSDLESAKSTLLSVETKQREQITQGLENVKNDLLEKQTAINTAQETSNQAKEKALEVATNLGKTDKRVLALENSLQEKAEYQDIQDINTNLAEIQARMNQLENREPSPGGVPQENPQIQNNTNEIQRVATNLGKTNKRVLEIENLNLTTTLDTIKEDLNLLSGLVMKFINKGLIPAPTKFKEITNFSNETYTEINTKHPRPYNWTEFGLKKDR</sequence>
<dbReference type="Proteomes" id="UP000290568">
    <property type="component" value="Chromosome"/>
</dbReference>
<evidence type="ECO:0000313" key="2">
    <source>
        <dbReference type="EMBL" id="VEU58406.1"/>
    </source>
</evidence>
<dbReference type="OrthoDB" id="401458at2"/>
<evidence type="ECO:0000256" key="1">
    <source>
        <dbReference type="SAM" id="Coils"/>
    </source>
</evidence>
<proteinExistence type="predicted"/>
<reference evidence="2 3" key="1">
    <citation type="submission" date="2019-01" db="EMBL/GenBank/DDBJ databases">
        <authorList>
            <consortium name="Pathogen Informatics"/>
        </authorList>
    </citation>
    <scope>NUCLEOTIDE SEQUENCE [LARGE SCALE GENOMIC DNA]</scope>
    <source>
        <strain evidence="2 3">NCTC10183</strain>
    </source>
</reference>
<accession>A0A449A2C3</accession>
<name>A0A449A2C3_9BACT</name>
<feature type="coiled-coil region" evidence="1">
    <location>
        <begin position="239"/>
        <end position="295"/>
    </location>
</feature>
<evidence type="ECO:0000313" key="3">
    <source>
        <dbReference type="Proteomes" id="UP000290568"/>
    </source>
</evidence>
<gene>
    <name evidence="2" type="ORF">NCTC10183_00164</name>
</gene>
<organism evidence="2 3">
    <name type="scientific">Mycoplasmopsis gallinacea</name>
    <dbReference type="NCBI Taxonomy" id="29556"/>
    <lineage>
        <taxon>Bacteria</taxon>
        <taxon>Bacillati</taxon>
        <taxon>Mycoplasmatota</taxon>
        <taxon>Mycoplasmoidales</taxon>
        <taxon>Metamycoplasmataceae</taxon>
        <taxon>Mycoplasmopsis</taxon>
    </lineage>
</organism>
<keyword evidence="3" id="KW-1185">Reference proteome</keyword>
<keyword evidence="1" id="KW-0175">Coiled coil</keyword>